<evidence type="ECO:0000313" key="7">
    <source>
        <dbReference type="EMBL" id="KAG7292779.1"/>
    </source>
</evidence>
<keyword evidence="4 6" id="KW-0472">Membrane</keyword>
<evidence type="ECO:0000256" key="3">
    <source>
        <dbReference type="ARBA" id="ARBA00022989"/>
    </source>
</evidence>
<feature type="region of interest" description="Disordered" evidence="5">
    <location>
        <begin position="221"/>
        <end position="297"/>
    </location>
</feature>
<comment type="caution">
    <text evidence="7">The sequence shown here is derived from an EMBL/GenBank/DDBJ whole genome shotgun (WGS) entry which is preliminary data.</text>
</comment>
<feature type="transmembrane region" description="Helical" evidence="6">
    <location>
        <begin position="58"/>
        <end position="78"/>
    </location>
</feature>
<keyword evidence="8" id="KW-1185">Reference proteome</keyword>
<accession>A0AAD4F4T7</accession>
<sequence>MEGLRVVPGESGYMNLTAEERDTIQHIERLGASISLVGVCFIFIAYGLFKRVRTVPNTFIFFASIANVGASVACLIGFMQSDPWWSFAMAINVYMVFFMSYPLHDFHRHLWLYCLICFGIPAIPAFICLFYAPNGQRIYGNATLWCWIDDSYNQLRIFTYYLPIWTCIVLSAVIYVAVGYHVFHQRNQLRNLTLSNQARDISGATEKQSYGTVTTEVQVEVSAESSGSQTPPSTPAGSIAPVLHKPSPGAAAHDPWGSPDDDVEPVSPTVAGHNNKPFTSTATISSGRPRETKTPGLFNKTTQTWSKFRSKLANLDPIKLAYLRTSFVFAISILVTWTPSSINRVYSLIYPARTSYALNLAGAIVLPLQGLWNAIIFAATSWSTLKDEFRELGRRGGCLGLGPGPRRRSDGRRSHAGSGGFCPRHGGGSLESRELPTIPRLANVRVIRGGSL</sequence>
<feature type="transmembrane region" description="Helical" evidence="6">
    <location>
        <begin position="30"/>
        <end position="49"/>
    </location>
</feature>
<evidence type="ECO:0000256" key="2">
    <source>
        <dbReference type="ARBA" id="ARBA00022692"/>
    </source>
</evidence>
<dbReference type="Pfam" id="PF05462">
    <property type="entry name" value="Dicty_CAR"/>
    <property type="match status" value="1"/>
</dbReference>
<feature type="transmembrane region" description="Helical" evidence="6">
    <location>
        <begin position="84"/>
        <end position="103"/>
    </location>
</feature>
<organism evidence="7 8">
    <name type="scientific">Staphylotrichum longicolle</name>
    <dbReference type="NCBI Taxonomy" id="669026"/>
    <lineage>
        <taxon>Eukaryota</taxon>
        <taxon>Fungi</taxon>
        <taxon>Dikarya</taxon>
        <taxon>Ascomycota</taxon>
        <taxon>Pezizomycotina</taxon>
        <taxon>Sordariomycetes</taxon>
        <taxon>Sordariomycetidae</taxon>
        <taxon>Sordariales</taxon>
        <taxon>Chaetomiaceae</taxon>
        <taxon>Staphylotrichum</taxon>
    </lineage>
</organism>
<dbReference type="PANTHER" id="PTHR23112">
    <property type="entry name" value="G PROTEIN-COUPLED RECEPTOR 157-RELATED"/>
    <property type="match status" value="1"/>
</dbReference>
<evidence type="ECO:0000256" key="4">
    <source>
        <dbReference type="ARBA" id="ARBA00023136"/>
    </source>
</evidence>
<keyword evidence="2 6" id="KW-0812">Transmembrane</keyword>
<dbReference type="EMBL" id="JAHCVI010000001">
    <property type="protein sequence ID" value="KAG7292779.1"/>
    <property type="molecule type" value="Genomic_DNA"/>
</dbReference>
<feature type="transmembrane region" description="Helical" evidence="6">
    <location>
        <begin position="110"/>
        <end position="132"/>
    </location>
</feature>
<dbReference type="AlphaFoldDB" id="A0AAD4F4T7"/>
<dbReference type="Proteomes" id="UP001197093">
    <property type="component" value="Unassembled WGS sequence"/>
</dbReference>
<evidence type="ECO:0000256" key="5">
    <source>
        <dbReference type="SAM" id="MobiDB-lite"/>
    </source>
</evidence>
<dbReference type="GO" id="GO:0004930">
    <property type="term" value="F:G protein-coupled receptor activity"/>
    <property type="evidence" value="ECO:0007669"/>
    <property type="project" value="TreeGrafter"/>
</dbReference>
<feature type="transmembrane region" description="Helical" evidence="6">
    <location>
        <begin position="360"/>
        <end position="385"/>
    </location>
</feature>
<keyword evidence="3 6" id="KW-1133">Transmembrane helix</keyword>
<name>A0AAD4F4T7_9PEZI</name>
<evidence type="ECO:0000313" key="8">
    <source>
        <dbReference type="Proteomes" id="UP001197093"/>
    </source>
</evidence>
<dbReference type="Gene3D" id="1.20.1070.10">
    <property type="entry name" value="Rhodopsin 7-helix transmembrane proteins"/>
    <property type="match status" value="1"/>
</dbReference>
<evidence type="ECO:0000256" key="1">
    <source>
        <dbReference type="ARBA" id="ARBA00004141"/>
    </source>
</evidence>
<dbReference type="GO" id="GO:0005886">
    <property type="term" value="C:plasma membrane"/>
    <property type="evidence" value="ECO:0007669"/>
    <property type="project" value="TreeGrafter"/>
</dbReference>
<feature type="region of interest" description="Disordered" evidence="5">
    <location>
        <begin position="400"/>
        <end position="433"/>
    </location>
</feature>
<dbReference type="GO" id="GO:0007189">
    <property type="term" value="P:adenylate cyclase-activating G protein-coupled receptor signaling pathway"/>
    <property type="evidence" value="ECO:0007669"/>
    <property type="project" value="TreeGrafter"/>
</dbReference>
<feature type="compositionally biased region" description="Polar residues" evidence="5">
    <location>
        <begin position="221"/>
        <end position="231"/>
    </location>
</feature>
<proteinExistence type="predicted"/>
<feature type="compositionally biased region" description="Gly residues" evidence="5">
    <location>
        <begin position="417"/>
        <end position="429"/>
    </location>
</feature>
<feature type="transmembrane region" description="Helical" evidence="6">
    <location>
        <begin position="321"/>
        <end position="340"/>
    </location>
</feature>
<gene>
    <name evidence="7" type="ORF">NEMBOFW57_002822</name>
</gene>
<dbReference type="PANTHER" id="PTHR23112:SF0">
    <property type="entry name" value="TRANSMEMBRANE PROTEIN 116"/>
    <property type="match status" value="1"/>
</dbReference>
<feature type="compositionally biased region" description="Polar residues" evidence="5">
    <location>
        <begin position="276"/>
        <end position="286"/>
    </location>
</feature>
<comment type="subcellular location">
    <subcellularLocation>
        <location evidence="1">Membrane</location>
        <topology evidence="1">Multi-pass membrane protein</topology>
    </subcellularLocation>
</comment>
<evidence type="ECO:0008006" key="9">
    <source>
        <dbReference type="Google" id="ProtNLM"/>
    </source>
</evidence>
<dbReference type="SUPFAM" id="SSF81321">
    <property type="entry name" value="Family A G protein-coupled receptor-like"/>
    <property type="match status" value="1"/>
</dbReference>
<feature type="transmembrane region" description="Helical" evidence="6">
    <location>
        <begin position="160"/>
        <end position="183"/>
    </location>
</feature>
<reference evidence="7" key="1">
    <citation type="submission" date="2023-02" db="EMBL/GenBank/DDBJ databases">
        <authorList>
            <person name="Palmer J.M."/>
        </authorList>
    </citation>
    <scope>NUCLEOTIDE SEQUENCE</scope>
    <source>
        <strain evidence="7">FW57</strain>
    </source>
</reference>
<protein>
    <recommendedName>
        <fullName evidence="9">G-protein coupled receptor</fullName>
    </recommendedName>
</protein>
<evidence type="ECO:0000256" key="6">
    <source>
        <dbReference type="SAM" id="Phobius"/>
    </source>
</evidence>